<feature type="domain" description="ABC transporter" evidence="11">
    <location>
        <begin position="30"/>
        <end position="261"/>
    </location>
</feature>
<evidence type="ECO:0000256" key="5">
    <source>
        <dbReference type="ARBA" id="ARBA00022597"/>
    </source>
</evidence>
<dbReference type="SMART" id="SM00382">
    <property type="entry name" value="AAA"/>
    <property type="match status" value="1"/>
</dbReference>
<keyword evidence="8" id="KW-0067">ATP-binding</keyword>
<dbReference type="PANTHER" id="PTHR43790">
    <property type="entry name" value="CARBOHYDRATE TRANSPORT ATP-BINDING PROTEIN MG119-RELATED"/>
    <property type="match status" value="1"/>
</dbReference>
<dbReference type="InterPro" id="IPR017871">
    <property type="entry name" value="ABC_transporter-like_CS"/>
</dbReference>
<comment type="subcellular location">
    <subcellularLocation>
        <location evidence="1">Cell membrane</location>
        <topology evidence="1">Peripheral membrane protein</topology>
    </subcellularLocation>
</comment>
<evidence type="ECO:0000256" key="10">
    <source>
        <dbReference type="ARBA" id="ARBA00023136"/>
    </source>
</evidence>
<evidence type="ECO:0000259" key="11">
    <source>
        <dbReference type="PROSITE" id="PS50893"/>
    </source>
</evidence>
<dbReference type="Pfam" id="PF00005">
    <property type="entry name" value="ABC_tran"/>
    <property type="match status" value="2"/>
</dbReference>
<evidence type="ECO:0000256" key="1">
    <source>
        <dbReference type="ARBA" id="ARBA00004202"/>
    </source>
</evidence>
<keyword evidence="13" id="KW-1185">Reference proteome</keyword>
<dbReference type="GO" id="GO:0005886">
    <property type="term" value="C:plasma membrane"/>
    <property type="evidence" value="ECO:0007669"/>
    <property type="project" value="UniProtKB-SubCell"/>
</dbReference>
<protein>
    <recommendedName>
        <fullName evidence="11">ABC transporter domain-containing protein</fullName>
    </recommendedName>
</protein>
<comment type="caution">
    <text evidence="12">The sequence shown here is derived from an EMBL/GenBank/DDBJ whole genome shotgun (WGS) entry which is preliminary data.</text>
</comment>
<reference evidence="12 13" key="1">
    <citation type="submission" date="2013-04" db="EMBL/GenBank/DDBJ databases">
        <title>The Genome Sequence of Sutterella wadsworthensis HGA0223.</title>
        <authorList>
            <consortium name="The Broad Institute Genomics Platform"/>
            <person name="Earl A."/>
            <person name="Ward D."/>
            <person name="Feldgarden M."/>
            <person name="Gevers D."/>
            <person name="Schmidt T.M."/>
            <person name="Dover J."/>
            <person name="Dai D."/>
            <person name="Walker B."/>
            <person name="Young S."/>
            <person name="Zeng Q."/>
            <person name="Gargeya S."/>
            <person name="Fitzgerald M."/>
            <person name="Haas B."/>
            <person name="Abouelleil A."/>
            <person name="Allen A.W."/>
            <person name="Alvarado L."/>
            <person name="Arachchi H.M."/>
            <person name="Berlin A.M."/>
            <person name="Chapman S.B."/>
            <person name="Gainer-Dewar J."/>
            <person name="Goldberg J."/>
            <person name="Griggs A."/>
            <person name="Gujja S."/>
            <person name="Hansen M."/>
            <person name="Howarth C."/>
            <person name="Imamovic A."/>
            <person name="Ireland A."/>
            <person name="Larimer J."/>
            <person name="McCowan C."/>
            <person name="Murphy C."/>
            <person name="Pearson M."/>
            <person name="Poon T.W."/>
            <person name="Priest M."/>
            <person name="Roberts A."/>
            <person name="Saif S."/>
            <person name="Shea T."/>
            <person name="Sisk P."/>
            <person name="Sykes S."/>
            <person name="Wortman J."/>
            <person name="Nusbaum C."/>
            <person name="Birren B."/>
        </authorList>
    </citation>
    <scope>NUCLEOTIDE SEQUENCE [LARGE SCALE GENOMIC DNA]</scope>
    <source>
        <strain evidence="12 13">HGA0223</strain>
    </source>
</reference>
<dbReference type="HOGENOM" id="CLU_000604_92_0_4"/>
<sequence length="531" mass="57397">MTETMGASVQLSSHSAAFEAPDHIGMTPRLSLRNITKRYPGITANDHVSLDIAPGEVLAILGENGAGKSTLMKIIYGAARPDEGEISFDGHPLGVETPAQARELGIAMVHQHFALFDTLSVTENVALGLSTGISAAEIEREIRLLGEKYGLEVDPSSVVMELSMGERQRVEILRALMTKPKLLILDEPTSVLTPQAVRKLFKTLHQLSSEGVSILFISHKLDEIRELADRCVVLRAGKVVASVDPKAESEENLARLMIGNDPPTVREGTAKAGEVVFEMRHVSAPGSTRVCGIEDVSLAVRAGEIVGIAGISGNGQARFMAAASGEYLCEADRVLLFNSSVGELDTHARRISGLRYVPEQRLGHAAVPELSLTANTYLTGDSLVRSGFILRDRARSFANLVIERFHVKTPNAEKAAGSLSGGNLQKFIMGREILNRPRVLLVHQPTWGVDVGAAAVIRNSLIRLRDDGAAIIVVSEEIDELFEISDRIAVMYRGALSPAVPKTTISIEEVGRWMSGLWPDSPFTQKTSEAH</sequence>
<dbReference type="PANTHER" id="PTHR43790:SF4">
    <property type="entry name" value="GUANOSINE IMPORT ATP-BINDING PROTEIN NUPO"/>
    <property type="match status" value="1"/>
</dbReference>
<dbReference type="InterPro" id="IPR003593">
    <property type="entry name" value="AAA+_ATPase"/>
</dbReference>
<dbReference type="Proteomes" id="UP000014400">
    <property type="component" value="Unassembled WGS sequence"/>
</dbReference>
<dbReference type="CDD" id="cd03215">
    <property type="entry name" value="ABC_Carb_Monos_II"/>
    <property type="match status" value="1"/>
</dbReference>
<dbReference type="FunFam" id="3.40.50.300:FF:000127">
    <property type="entry name" value="Ribose import ATP-binding protein RbsA"/>
    <property type="match status" value="1"/>
</dbReference>
<evidence type="ECO:0000256" key="4">
    <source>
        <dbReference type="ARBA" id="ARBA00022519"/>
    </source>
</evidence>
<organism evidence="12 13">
    <name type="scientific">Sutterella wadsworthensis HGA0223</name>
    <dbReference type="NCBI Taxonomy" id="1203554"/>
    <lineage>
        <taxon>Bacteria</taxon>
        <taxon>Pseudomonadati</taxon>
        <taxon>Pseudomonadota</taxon>
        <taxon>Betaproteobacteria</taxon>
        <taxon>Burkholderiales</taxon>
        <taxon>Sutterellaceae</taxon>
        <taxon>Sutterella</taxon>
    </lineage>
</organism>
<dbReference type="AlphaFoldDB" id="S3BWK4"/>
<evidence type="ECO:0000256" key="7">
    <source>
        <dbReference type="ARBA" id="ARBA00022741"/>
    </source>
</evidence>
<keyword evidence="2" id="KW-0813">Transport</keyword>
<evidence type="ECO:0000256" key="2">
    <source>
        <dbReference type="ARBA" id="ARBA00022448"/>
    </source>
</evidence>
<evidence type="ECO:0000313" key="13">
    <source>
        <dbReference type="Proteomes" id="UP000014400"/>
    </source>
</evidence>
<dbReference type="Gene3D" id="3.40.50.300">
    <property type="entry name" value="P-loop containing nucleotide triphosphate hydrolases"/>
    <property type="match status" value="2"/>
</dbReference>
<dbReference type="InterPro" id="IPR003439">
    <property type="entry name" value="ABC_transporter-like_ATP-bd"/>
</dbReference>
<accession>S3BWK4</accession>
<dbReference type="GO" id="GO:0005524">
    <property type="term" value="F:ATP binding"/>
    <property type="evidence" value="ECO:0007669"/>
    <property type="project" value="UniProtKB-KW"/>
</dbReference>
<evidence type="ECO:0000256" key="3">
    <source>
        <dbReference type="ARBA" id="ARBA00022475"/>
    </source>
</evidence>
<keyword evidence="5" id="KW-0762">Sugar transport</keyword>
<dbReference type="InterPro" id="IPR050107">
    <property type="entry name" value="ABC_carbohydrate_import_ATPase"/>
</dbReference>
<keyword evidence="7" id="KW-0547">Nucleotide-binding</keyword>
<dbReference type="STRING" id="1203554.HMPREF1476_01753"/>
<evidence type="ECO:0000256" key="6">
    <source>
        <dbReference type="ARBA" id="ARBA00022737"/>
    </source>
</evidence>
<dbReference type="EMBL" id="ATCF01000024">
    <property type="protein sequence ID" value="EPD98462.1"/>
    <property type="molecule type" value="Genomic_DNA"/>
</dbReference>
<feature type="domain" description="ABC transporter" evidence="11">
    <location>
        <begin position="277"/>
        <end position="518"/>
    </location>
</feature>
<dbReference type="SUPFAM" id="SSF52540">
    <property type="entry name" value="P-loop containing nucleoside triphosphate hydrolases"/>
    <property type="match status" value="2"/>
</dbReference>
<dbReference type="PROSITE" id="PS00211">
    <property type="entry name" value="ABC_TRANSPORTER_1"/>
    <property type="match status" value="1"/>
</dbReference>
<evidence type="ECO:0000256" key="8">
    <source>
        <dbReference type="ARBA" id="ARBA00022840"/>
    </source>
</evidence>
<dbReference type="eggNOG" id="COG3845">
    <property type="taxonomic scope" value="Bacteria"/>
</dbReference>
<keyword evidence="6" id="KW-0677">Repeat</keyword>
<dbReference type="PROSITE" id="PS50893">
    <property type="entry name" value="ABC_TRANSPORTER_2"/>
    <property type="match status" value="2"/>
</dbReference>
<evidence type="ECO:0000256" key="9">
    <source>
        <dbReference type="ARBA" id="ARBA00022967"/>
    </source>
</evidence>
<keyword evidence="10" id="KW-0472">Membrane</keyword>
<gene>
    <name evidence="12" type="ORF">HMPREF1476_01753</name>
</gene>
<keyword evidence="3" id="KW-1003">Cell membrane</keyword>
<dbReference type="CDD" id="cd03216">
    <property type="entry name" value="ABC_Carb_Monos_I"/>
    <property type="match status" value="1"/>
</dbReference>
<name>S3BWK4_9BURK</name>
<dbReference type="InterPro" id="IPR027417">
    <property type="entry name" value="P-loop_NTPase"/>
</dbReference>
<keyword evidence="9" id="KW-1278">Translocase</keyword>
<evidence type="ECO:0000313" key="12">
    <source>
        <dbReference type="EMBL" id="EPD98462.1"/>
    </source>
</evidence>
<dbReference type="GO" id="GO:0016887">
    <property type="term" value="F:ATP hydrolysis activity"/>
    <property type="evidence" value="ECO:0007669"/>
    <property type="project" value="InterPro"/>
</dbReference>
<dbReference type="PATRIC" id="fig|1203554.3.peg.1838"/>
<keyword evidence="4" id="KW-0997">Cell inner membrane</keyword>
<proteinExistence type="predicted"/>